<evidence type="ECO:0000313" key="2">
    <source>
        <dbReference type="EMBL" id="CAF1937407.1"/>
    </source>
</evidence>
<feature type="region of interest" description="Disordered" evidence="1">
    <location>
        <begin position="1"/>
        <end position="95"/>
    </location>
</feature>
<feature type="compositionally biased region" description="Acidic residues" evidence="1">
    <location>
        <begin position="77"/>
        <end position="95"/>
    </location>
</feature>
<name>A0A816NSN0_9BILA</name>
<evidence type="ECO:0000256" key="1">
    <source>
        <dbReference type="SAM" id="MobiDB-lite"/>
    </source>
</evidence>
<evidence type="ECO:0000313" key="4">
    <source>
        <dbReference type="Proteomes" id="UP000663856"/>
    </source>
</evidence>
<dbReference type="EMBL" id="CAJNRF010002526">
    <property type="protein sequence ID" value="CAF2039422.1"/>
    <property type="molecule type" value="Genomic_DNA"/>
</dbReference>
<dbReference type="AlphaFoldDB" id="A0A816NSN0"/>
<feature type="compositionally biased region" description="Pro residues" evidence="1">
    <location>
        <begin position="25"/>
        <end position="37"/>
    </location>
</feature>
<protein>
    <submittedName>
        <fullName evidence="3">Uncharacterized protein</fullName>
    </submittedName>
</protein>
<organism evidence="3 4">
    <name type="scientific">Rotaria magnacalcarata</name>
    <dbReference type="NCBI Taxonomy" id="392030"/>
    <lineage>
        <taxon>Eukaryota</taxon>
        <taxon>Metazoa</taxon>
        <taxon>Spiralia</taxon>
        <taxon>Gnathifera</taxon>
        <taxon>Rotifera</taxon>
        <taxon>Eurotatoria</taxon>
        <taxon>Bdelloidea</taxon>
        <taxon>Philodinida</taxon>
        <taxon>Philodinidae</taxon>
        <taxon>Rotaria</taxon>
    </lineage>
</organism>
<feature type="region of interest" description="Disordered" evidence="1">
    <location>
        <begin position="284"/>
        <end position="342"/>
    </location>
</feature>
<comment type="caution">
    <text evidence="3">The sequence shown here is derived from an EMBL/GenBank/DDBJ whole genome shotgun (WGS) entry which is preliminary data.</text>
</comment>
<reference evidence="3" key="1">
    <citation type="submission" date="2021-02" db="EMBL/GenBank/DDBJ databases">
        <authorList>
            <person name="Nowell W R."/>
        </authorList>
    </citation>
    <scope>NUCLEOTIDE SEQUENCE</scope>
</reference>
<feature type="compositionally biased region" description="Polar residues" evidence="1">
    <location>
        <begin position="289"/>
        <end position="299"/>
    </location>
</feature>
<accession>A0A816NSN0</accession>
<sequence length="342" mass="39440">MNSAKRTVTSRGRVIAHPKRFTPTTPSPLQLPPPQLPLSPLLQTTADPPLNPKAVDLNRKRKRLVGSKVTHMPSLTFDDESDDEADDDSDVSEDDDIVNQPAKKIMRTTSSCPAFDKENIDITDNNERINMNINNVYIKLNTSFNDNMKKFEKRFNRLTSACLSSKNSSLDQFKSSSADGFQLEVLCGSVNLLDVCARNYGDYARQILRILYTTEELCSSILPTDSTHFARKPLDIVRFRKFHDAIRNKYRIASNKYDEFYHFCLRRKLVDFLCDERKRQIKRKEKLTNNRQQQQQPTHLQEAPSHHQQQPRHDEQLPVHDQQQLSNTAKNDSSTENTNHLD</sequence>
<dbReference type="Proteomes" id="UP000663856">
    <property type="component" value="Unassembled WGS sequence"/>
</dbReference>
<dbReference type="Proteomes" id="UP000663824">
    <property type="component" value="Unassembled WGS sequence"/>
</dbReference>
<feature type="compositionally biased region" description="Polar residues" evidence="1">
    <location>
        <begin position="321"/>
        <end position="342"/>
    </location>
</feature>
<evidence type="ECO:0000313" key="3">
    <source>
        <dbReference type="EMBL" id="CAF2039422.1"/>
    </source>
</evidence>
<feature type="compositionally biased region" description="Polar residues" evidence="1">
    <location>
        <begin position="1"/>
        <end position="10"/>
    </location>
</feature>
<gene>
    <name evidence="2" type="ORF">MBJ925_LOCUS5150</name>
    <name evidence="3" type="ORF">WKI299_LOCUS8090</name>
</gene>
<dbReference type="EMBL" id="CAJNRE010001264">
    <property type="protein sequence ID" value="CAF1937407.1"/>
    <property type="molecule type" value="Genomic_DNA"/>
</dbReference>
<proteinExistence type="predicted"/>